<reference evidence="3 4" key="1">
    <citation type="journal article" date="2020" name="ISME J.">
        <title>Uncovering the hidden diversity of litter-decomposition mechanisms in mushroom-forming fungi.</title>
        <authorList>
            <person name="Floudas D."/>
            <person name="Bentzer J."/>
            <person name="Ahren D."/>
            <person name="Johansson T."/>
            <person name="Persson P."/>
            <person name="Tunlid A."/>
        </authorList>
    </citation>
    <scope>NUCLEOTIDE SEQUENCE [LARGE SCALE GENOMIC DNA]</scope>
    <source>
        <strain evidence="3 4">CBS 661.87</strain>
    </source>
</reference>
<sequence length="514" mass="56019">MGIVDLWKVLKAAVQTRTLAQVSLTEGFEADRRGKKSIYLGLDGSRPSACYSIEPNGPLTIKQDGASICRLLALPIVTVVVFDGPKRPLFKRQRKVKTAPHALMEAYMELLKDAGFYSYVAPGEAEAELAELNARGQVDAIITDDADAFLFGATCTIRTSNVLKDGDHISIYTLAAIENHPKVRMTRPRLLLFAMLCGGDYARGLKECGKSTAHQLCMGTSLGEDLFAAARDLSDHHLHDFLQGWRAQLQLELSENPNKVLSQCRPAAAQNISEQFPSRQVLHCYLHPVTSWSNGNAGPPLDIFLGAVRQPDLAALAVCKNLWSGISFRTFMQPLDIPSAIAAHLSGTTTGLQPPAILSILRVSLGPGNPSKSPNMWGYNVKVEPHSLVVDTLSRLPSEVRRAAESQPCKSVIIWIPACVLACTLPDLVHRFHIKKPRIHMIQQQYQPILPVTSQSSHTGQAGQLFSNDNNSDKGGRGDNLDSSSIGSDVGGKMTFGPQTRLEFLLDSLDSLLD</sequence>
<organism evidence="3 4">
    <name type="scientific">Tricholomella constricta</name>
    <dbReference type="NCBI Taxonomy" id="117010"/>
    <lineage>
        <taxon>Eukaryota</taxon>
        <taxon>Fungi</taxon>
        <taxon>Dikarya</taxon>
        <taxon>Basidiomycota</taxon>
        <taxon>Agaricomycotina</taxon>
        <taxon>Agaricomycetes</taxon>
        <taxon>Agaricomycetidae</taxon>
        <taxon>Agaricales</taxon>
        <taxon>Tricholomatineae</taxon>
        <taxon>Lyophyllaceae</taxon>
        <taxon>Tricholomella</taxon>
    </lineage>
</organism>
<dbReference type="PANTHER" id="PTHR11081">
    <property type="entry name" value="FLAP ENDONUCLEASE FAMILY MEMBER"/>
    <property type="match status" value="1"/>
</dbReference>
<dbReference type="Pfam" id="PF00867">
    <property type="entry name" value="XPG_I"/>
    <property type="match status" value="1"/>
</dbReference>
<dbReference type="CDD" id="cd09870">
    <property type="entry name" value="PIN_YEN1"/>
    <property type="match status" value="1"/>
</dbReference>
<dbReference type="OrthoDB" id="2148513at2759"/>
<feature type="compositionally biased region" description="Polar residues" evidence="1">
    <location>
        <begin position="454"/>
        <end position="470"/>
    </location>
</feature>
<dbReference type="PANTHER" id="PTHR11081:SF75">
    <property type="entry name" value="ENDONUCLEASE, PUTATIVE (AFU_ORTHOLOGUE AFUA_3G13260)-RELATED"/>
    <property type="match status" value="1"/>
</dbReference>
<evidence type="ECO:0000259" key="2">
    <source>
        <dbReference type="SMART" id="SM00484"/>
    </source>
</evidence>
<feature type="compositionally biased region" description="Basic and acidic residues" evidence="1">
    <location>
        <begin position="471"/>
        <end position="480"/>
    </location>
</feature>
<proteinExistence type="predicted"/>
<dbReference type="InterPro" id="IPR036279">
    <property type="entry name" value="5-3_exonuclease_C_sf"/>
</dbReference>
<dbReference type="AlphaFoldDB" id="A0A8H5LS27"/>
<comment type="caution">
    <text evidence="3">The sequence shown here is derived from an EMBL/GenBank/DDBJ whole genome shotgun (WGS) entry which is preliminary data.</text>
</comment>
<evidence type="ECO:0000313" key="4">
    <source>
        <dbReference type="Proteomes" id="UP000565441"/>
    </source>
</evidence>
<feature type="domain" description="XPG-I" evidence="2">
    <location>
        <begin position="112"/>
        <end position="185"/>
    </location>
</feature>
<dbReference type="PRINTS" id="PR00853">
    <property type="entry name" value="XPGRADSUPER"/>
</dbReference>
<evidence type="ECO:0000256" key="1">
    <source>
        <dbReference type="SAM" id="MobiDB-lite"/>
    </source>
</evidence>
<name>A0A8H5LS27_9AGAR</name>
<dbReference type="GO" id="GO:0017108">
    <property type="term" value="F:5'-flap endonuclease activity"/>
    <property type="evidence" value="ECO:0007669"/>
    <property type="project" value="TreeGrafter"/>
</dbReference>
<dbReference type="Gene3D" id="3.40.50.1010">
    <property type="entry name" value="5'-nuclease"/>
    <property type="match status" value="1"/>
</dbReference>
<dbReference type="InterPro" id="IPR029060">
    <property type="entry name" value="PIN-like_dom_sf"/>
</dbReference>
<protein>
    <recommendedName>
        <fullName evidence="2">XPG-I domain-containing protein</fullName>
    </recommendedName>
</protein>
<dbReference type="SUPFAM" id="SSF88723">
    <property type="entry name" value="PIN domain-like"/>
    <property type="match status" value="1"/>
</dbReference>
<dbReference type="SMART" id="SM00484">
    <property type="entry name" value="XPGI"/>
    <property type="match status" value="1"/>
</dbReference>
<keyword evidence="4" id="KW-1185">Reference proteome</keyword>
<dbReference type="InterPro" id="IPR006084">
    <property type="entry name" value="XPG/Rad2"/>
</dbReference>
<feature type="region of interest" description="Disordered" evidence="1">
    <location>
        <begin position="454"/>
        <end position="494"/>
    </location>
</feature>
<dbReference type="Proteomes" id="UP000565441">
    <property type="component" value="Unassembled WGS sequence"/>
</dbReference>
<accession>A0A8H5LS27</accession>
<dbReference type="InterPro" id="IPR006086">
    <property type="entry name" value="XPG-I_dom"/>
</dbReference>
<dbReference type="EMBL" id="JAACJP010000067">
    <property type="protein sequence ID" value="KAF5367341.1"/>
    <property type="molecule type" value="Genomic_DNA"/>
</dbReference>
<gene>
    <name evidence="3" type="ORF">D9615_010284</name>
</gene>
<evidence type="ECO:0000313" key="3">
    <source>
        <dbReference type="EMBL" id="KAF5367341.1"/>
    </source>
</evidence>
<dbReference type="GO" id="GO:0006281">
    <property type="term" value="P:DNA repair"/>
    <property type="evidence" value="ECO:0007669"/>
    <property type="project" value="UniProtKB-ARBA"/>
</dbReference>
<dbReference type="SUPFAM" id="SSF47807">
    <property type="entry name" value="5' to 3' exonuclease, C-terminal subdomain"/>
    <property type="match status" value="1"/>
</dbReference>